<keyword evidence="3" id="KW-1185">Reference proteome</keyword>
<proteinExistence type="predicted"/>
<organism evidence="2 3">
    <name type="scientific">Glycomyces rhizosphaerae</name>
    <dbReference type="NCBI Taxonomy" id="2054422"/>
    <lineage>
        <taxon>Bacteria</taxon>
        <taxon>Bacillati</taxon>
        <taxon>Actinomycetota</taxon>
        <taxon>Actinomycetes</taxon>
        <taxon>Glycomycetales</taxon>
        <taxon>Glycomycetaceae</taxon>
        <taxon>Glycomyces</taxon>
    </lineage>
</organism>
<accession>A0ABV7Q220</accession>
<dbReference type="InterPro" id="IPR005532">
    <property type="entry name" value="SUMF_dom"/>
</dbReference>
<sequence>MQPNDFDPLVPRPVDLPTVLPPGGAIDPGTGDIAKIFAAPEDPADWPRWRSDLAAWRDEARDRLAYSGAAYDRPETSWASRAYAVAQVWLWDERIFNHAEQRFTVDAFLASIADQGGLDGLVLWHAYPVIGIDDRNQFDYYRDVPGLADLVADLHERGLRVFIDYNPWDTGTRRSGNTDAEELAALVEDLGVDGVFLDTLKEGDPRLTAALAETKPPQVLEGESRVPNPRVEDHLLSWAQWFADSEAPGVMRAHWYERRHMMHAIRRWNRDHSAELQSAWMNGTGILVWDAVFGVWVGWSRRDESTLRRMLRVQRAAHEILTAGEWSPLEGATAEAIAAGVYASRWTKDGATLWTLVNRAEHDWTGDPLRAPLPKGGRRYDVTAGITDPNEVTVPARGVTGILELAPGAPEPAWLPEVIEAAADDPGSGDARFPVRAAMRVVPGRSARRAKGIRVEAGPRSVEVTYRRRETGFYQGAPYVEEWKPLPPRLHDDRTATLNIDLYGPVAVAPKEVSIAEFRAFLEQAVYWLAVPNRFLCGTAEGDDAPVTGVSLSDARAYAAWAGARLPDEFEWQLAAEQPGFERRTPAVWNWTESEHSDGITRFTMLKGGSDYRAEGSDWYTDGGRREPSFSLKYLLPGLGLERSSSIGFRLAWDLEE</sequence>
<dbReference type="SUPFAM" id="SSF56436">
    <property type="entry name" value="C-type lectin-like"/>
    <property type="match status" value="1"/>
</dbReference>
<evidence type="ECO:0000313" key="3">
    <source>
        <dbReference type="Proteomes" id="UP001595712"/>
    </source>
</evidence>
<feature type="domain" description="Sulfatase-modifying factor enzyme-like" evidence="1">
    <location>
        <begin position="507"/>
        <end position="596"/>
    </location>
</feature>
<dbReference type="EMBL" id="JBHRWO010000012">
    <property type="protein sequence ID" value="MFC3493912.1"/>
    <property type="molecule type" value="Genomic_DNA"/>
</dbReference>
<dbReference type="InterPro" id="IPR016187">
    <property type="entry name" value="CTDL_fold"/>
</dbReference>
<gene>
    <name evidence="2" type="ORF">ACFO8M_15640</name>
</gene>
<reference evidence="3" key="1">
    <citation type="journal article" date="2019" name="Int. J. Syst. Evol. Microbiol.">
        <title>The Global Catalogue of Microorganisms (GCM) 10K type strain sequencing project: providing services to taxonomists for standard genome sequencing and annotation.</title>
        <authorList>
            <consortium name="The Broad Institute Genomics Platform"/>
            <consortium name="The Broad Institute Genome Sequencing Center for Infectious Disease"/>
            <person name="Wu L."/>
            <person name="Ma J."/>
        </authorList>
    </citation>
    <scope>NUCLEOTIDE SEQUENCE [LARGE SCALE GENOMIC DNA]</scope>
    <source>
        <strain evidence="3">CGMCC 4.7396</strain>
    </source>
</reference>
<dbReference type="InterPro" id="IPR042095">
    <property type="entry name" value="SUMF_sf"/>
</dbReference>
<evidence type="ECO:0000313" key="2">
    <source>
        <dbReference type="EMBL" id="MFC3493912.1"/>
    </source>
</evidence>
<dbReference type="Proteomes" id="UP001595712">
    <property type="component" value="Unassembled WGS sequence"/>
</dbReference>
<evidence type="ECO:0000259" key="1">
    <source>
        <dbReference type="Pfam" id="PF03781"/>
    </source>
</evidence>
<dbReference type="Gene3D" id="3.90.1580.10">
    <property type="entry name" value="paralog of FGE (formylglycine-generating enzyme)"/>
    <property type="match status" value="1"/>
</dbReference>
<name>A0ABV7Q220_9ACTN</name>
<dbReference type="RefSeq" id="WP_387977203.1">
    <property type="nucleotide sequence ID" value="NZ_JBHRWO010000012.1"/>
</dbReference>
<dbReference type="InterPro" id="IPR017853">
    <property type="entry name" value="GH"/>
</dbReference>
<dbReference type="SUPFAM" id="SSF51445">
    <property type="entry name" value="(Trans)glycosidases"/>
    <property type="match status" value="1"/>
</dbReference>
<comment type="caution">
    <text evidence="2">The sequence shown here is derived from an EMBL/GenBank/DDBJ whole genome shotgun (WGS) entry which is preliminary data.</text>
</comment>
<dbReference type="Pfam" id="PF03781">
    <property type="entry name" value="FGE-sulfatase"/>
    <property type="match status" value="1"/>
</dbReference>
<protein>
    <submittedName>
        <fullName evidence="2">SUMF1/EgtB/PvdO family nonheme iron enzyme</fullName>
    </submittedName>
</protein>